<evidence type="ECO:0000256" key="1">
    <source>
        <dbReference type="SAM" id="Phobius"/>
    </source>
</evidence>
<name>A0AB36J5F0_9BACL</name>
<feature type="transmembrane region" description="Helical" evidence="1">
    <location>
        <begin position="45"/>
        <end position="63"/>
    </location>
</feature>
<reference evidence="2 3" key="1">
    <citation type="submission" date="2016-10" db="EMBL/GenBank/DDBJ databases">
        <title>Paenibacillus species isolates.</title>
        <authorList>
            <person name="Beno S.M."/>
        </authorList>
    </citation>
    <scope>NUCLEOTIDE SEQUENCE [LARGE SCALE GENOMIC DNA]</scope>
    <source>
        <strain evidence="2 3">FSL H7-0918</strain>
    </source>
</reference>
<evidence type="ECO:0000313" key="2">
    <source>
        <dbReference type="EMBL" id="OME11226.1"/>
    </source>
</evidence>
<keyword evidence="1" id="KW-1133">Transmembrane helix</keyword>
<organism evidence="2 3">
    <name type="scientific">Paenibacillus odorifer</name>
    <dbReference type="NCBI Taxonomy" id="189426"/>
    <lineage>
        <taxon>Bacteria</taxon>
        <taxon>Bacillati</taxon>
        <taxon>Bacillota</taxon>
        <taxon>Bacilli</taxon>
        <taxon>Bacillales</taxon>
        <taxon>Paenibacillaceae</taxon>
        <taxon>Paenibacillus</taxon>
    </lineage>
</organism>
<protein>
    <recommendedName>
        <fullName evidence="4">DUF1275 family protein</fullName>
    </recommendedName>
</protein>
<feature type="transmembrane region" description="Helical" evidence="1">
    <location>
        <begin position="173"/>
        <end position="191"/>
    </location>
</feature>
<feature type="transmembrane region" description="Helical" evidence="1">
    <location>
        <begin position="20"/>
        <end position="38"/>
    </location>
</feature>
<keyword evidence="1" id="KW-0472">Membrane</keyword>
<evidence type="ECO:0008006" key="4">
    <source>
        <dbReference type="Google" id="ProtNLM"/>
    </source>
</evidence>
<feature type="transmembrane region" description="Helical" evidence="1">
    <location>
        <begin position="69"/>
        <end position="89"/>
    </location>
</feature>
<dbReference type="AlphaFoldDB" id="A0AB36J5F0"/>
<accession>A0AB36J5F0</accession>
<evidence type="ECO:0000313" key="3">
    <source>
        <dbReference type="Proteomes" id="UP000187323"/>
    </source>
</evidence>
<sequence>MNENYDRRCCVLSWEPVGFVFFSTLEFIAIYFIICALFRLKPTEIIFPALFIILLMDLQSFFFREDLQLTAIVPFINILLFVLLFTVVMRIPLVWSAVISVMGYFAYVLLQVALVQVSFGYLSVNELTLHPEKGYLLQTISSVLGIGGARVFYMLGGGFTFDFEKLRLKREAIYVYTLIGCALLLTIWLLYRGNTLIDVISVSIAFIFFAYYAVKKEKDK</sequence>
<gene>
    <name evidence="2" type="ORF">BSK47_29480</name>
</gene>
<comment type="caution">
    <text evidence="2">The sequence shown here is derived from an EMBL/GenBank/DDBJ whole genome shotgun (WGS) entry which is preliminary data.</text>
</comment>
<keyword evidence="1" id="KW-0812">Transmembrane</keyword>
<proteinExistence type="predicted"/>
<feature type="transmembrane region" description="Helical" evidence="1">
    <location>
        <begin position="101"/>
        <end position="123"/>
    </location>
</feature>
<dbReference type="Proteomes" id="UP000187323">
    <property type="component" value="Unassembled WGS sequence"/>
</dbReference>
<dbReference type="EMBL" id="MPTO01000041">
    <property type="protein sequence ID" value="OME11226.1"/>
    <property type="molecule type" value="Genomic_DNA"/>
</dbReference>
<feature type="transmembrane region" description="Helical" evidence="1">
    <location>
        <begin position="197"/>
        <end position="214"/>
    </location>
</feature>
<feature type="transmembrane region" description="Helical" evidence="1">
    <location>
        <begin position="135"/>
        <end position="161"/>
    </location>
</feature>